<dbReference type="OrthoDB" id="6675168at2759"/>
<organism evidence="2 3">
    <name type="scientific">Nephila pilipes</name>
    <name type="common">Giant wood spider</name>
    <name type="synonym">Nephila maculata</name>
    <dbReference type="NCBI Taxonomy" id="299642"/>
    <lineage>
        <taxon>Eukaryota</taxon>
        <taxon>Metazoa</taxon>
        <taxon>Ecdysozoa</taxon>
        <taxon>Arthropoda</taxon>
        <taxon>Chelicerata</taxon>
        <taxon>Arachnida</taxon>
        <taxon>Araneae</taxon>
        <taxon>Araneomorphae</taxon>
        <taxon>Entelegynae</taxon>
        <taxon>Araneoidea</taxon>
        <taxon>Nephilidae</taxon>
        <taxon>Nephila</taxon>
    </lineage>
</organism>
<dbReference type="InterPro" id="IPR029526">
    <property type="entry name" value="PGBD"/>
</dbReference>
<sequence>MSILLRAQINRTENCPHQGIKSIKKKSKGSFDFQNIKHLRVVRWNDYSVFTLSPNHYGFEPVTQTKRWLNIDKRYVDIDQPHIVSQYNKCMGGTYRMDQEISQYFCSILSKNC</sequence>
<gene>
    <name evidence="2" type="primary">LOC103518107</name>
    <name evidence="2" type="ORF">NPIL_423591</name>
</gene>
<dbReference type="PANTHER" id="PTHR47055:SF3">
    <property type="entry name" value="PHORBOL-ESTER_DAG-TYPE DOMAIN-CONTAINING PROTEIN"/>
    <property type="match status" value="1"/>
</dbReference>
<evidence type="ECO:0000313" key="2">
    <source>
        <dbReference type="EMBL" id="GFS56541.1"/>
    </source>
</evidence>
<dbReference type="GO" id="GO:0043565">
    <property type="term" value="F:sequence-specific DNA binding"/>
    <property type="evidence" value="ECO:0007669"/>
    <property type="project" value="TreeGrafter"/>
</dbReference>
<protein>
    <submittedName>
        <fullName evidence="2">PiggyBac transposable element-derived protein 3-like</fullName>
    </submittedName>
</protein>
<dbReference type="AlphaFoldDB" id="A0A8X6JBW6"/>
<evidence type="ECO:0000259" key="1">
    <source>
        <dbReference type="Pfam" id="PF13843"/>
    </source>
</evidence>
<dbReference type="Proteomes" id="UP000887013">
    <property type="component" value="Unassembled WGS sequence"/>
</dbReference>
<proteinExistence type="predicted"/>
<evidence type="ECO:0000313" key="3">
    <source>
        <dbReference type="Proteomes" id="UP000887013"/>
    </source>
</evidence>
<dbReference type="PANTHER" id="PTHR47055">
    <property type="entry name" value="DDE_TNP_1_7 DOMAIN-CONTAINING PROTEIN"/>
    <property type="match status" value="1"/>
</dbReference>
<keyword evidence="3" id="KW-1185">Reference proteome</keyword>
<comment type="caution">
    <text evidence="2">The sequence shown here is derived from an EMBL/GenBank/DDBJ whole genome shotgun (WGS) entry which is preliminary data.</text>
</comment>
<dbReference type="Pfam" id="PF13843">
    <property type="entry name" value="DDE_Tnp_1_7"/>
    <property type="match status" value="1"/>
</dbReference>
<dbReference type="InterPro" id="IPR052638">
    <property type="entry name" value="PiggyBac_TE-derived"/>
</dbReference>
<name>A0A8X6JBW6_NEPPI</name>
<accession>A0A8X6JBW6</accession>
<feature type="domain" description="PiggyBac transposable element-derived protein" evidence="1">
    <location>
        <begin position="10"/>
        <end position="108"/>
    </location>
</feature>
<dbReference type="EMBL" id="BMAW01092723">
    <property type="protein sequence ID" value="GFS56541.1"/>
    <property type="molecule type" value="Genomic_DNA"/>
</dbReference>
<reference evidence="2" key="1">
    <citation type="submission" date="2020-08" db="EMBL/GenBank/DDBJ databases">
        <title>Multicomponent nature underlies the extraordinary mechanical properties of spider dragline silk.</title>
        <authorList>
            <person name="Kono N."/>
            <person name="Nakamura H."/>
            <person name="Mori M."/>
            <person name="Yoshida Y."/>
            <person name="Ohtoshi R."/>
            <person name="Malay A.D."/>
            <person name="Moran D.A.P."/>
            <person name="Tomita M."/>
            <person name="Numata K."/>
            <person name="Arakawa K."/>
        </authorList>
    </citation>
    <scope>NUCLEOTIDE SEQUENCE</scope>
</reference>